<protein>
    <recommendedName>
        <fullName evidence="1">GPI inositol-deacylase PGAP1-like alpha/beta domain-containing protein</fullName>
    </recommendedName>
</protein>
<dbReference type="InterPro" id="IPR012908">
    <property type="entry name" value="PGAP1-ab_dom-like"/>
</dbReference>
<comment type="caution">
    <text evidence="2">The sequence shown here is derived from an EMBL/GenBank/DDBJ whole genome shotgun (WGS) entry which is preliminary data.</text>
</comment>
<evidence type="ECO:0000313" key="3">
    <source>
        <dbReference type="Proteomes" id="UP000030013"/>
    </source>
</evidence>
<dbReference type="Gene3D" id="3.40.50.1820">
    <property type="entry name" value="alpha/beta hydrolase"/>
    <property type="match status" value="1"/>
</dbReference>
<reference evidence="2 3" key="1">
    <citation type="submission" date="2013-08" db="EMBL/GenBank/DDBJ databases">
        <title>The genome sequence of Knoellia aerolata.</title>
        <authorList>
            <person name="Zhu W."/>
            <person name="Wang G."/>
        </authorList>
    </citation>
    <scope>NUCLEOTIDE SEQUENCE [LARGE SCALE GENOMIC DNA]</scope>
    <source>
        <strain evidence="2 3">DSM 18566</strain>
    </source>
</reference>
<keyword evidence="3" id="KW-1185">Reference proteome</keyword>
<dbReference type="STRING" id="1385519.N801_04870"/>
<dbReference type="AlphaFoldDB" id="A0A0A0K283"/>
<dbReference type="eggNOG" id="COG1075">
    <property type="taxonomic scope" value="Bacteria"/>
</dbReference>
<dbReference type="Pfam" id="PF07819">
    <property type="entry name" value="PGAP1"/>
    <property type="match status" value="1"/>
</dbReference>
<feature type="domain" description="GPI inositol-deacylase PGAP1-like alpha/beta" evidence="1">
    <location>
        <begin position="249"/>
        <end position="308"/>
    </location>
</feature>
<dbReference type="SUPFAM" id="SSF53474">
    <property type="entry name" value="alpha/beta-Hydrolases"/>
    <property type="match status" value="1"/>
</dbReference>
<dbReference type="Proteomes" id="UP000030013">
    <property type="component" value="Unassembled WGS sequence"/>
</dbReference>
<gene>
    <name evidence="2" type="ORF">N801_04870</name>
</gene>
<dbReference type="InterPro" id="IPR029058">
    <property type="entry name" value="AB_hydrolase_fold"/>
</dbReference>
<accession>A0A0A0K283</accession>
<evidence type="ECO:0000313" key="2">
    <source>
        <dbReference type="EMBL" id="KGN43124.1"/>
    </source>
</evidence>
<sequence length="402" mass="42080">MSDLEVVGGLGGLEVAVEDLRRAAAGLRRCAAVLDDWLGPNWEVAPWLSLHVPPVPPALPLLSAVTVQVTRARAESGELRRWVASTAVRLRDLADATARAADGFEAVEARNRALVGAVHDQAMVVARIVTAATGRAFGLLDEGTGWEVAVTAARTRDGVVVPVPTSAETLLAGVESLAVEGRVRVVEVPTADGSTTWVVQVPGTHGSWFEGGSVPMDWPANVSLMLAATSASAVAATTALDRAQAGRARPGDRVVLVGHSQGGLVAAALASDPAFGRRHRVTHVVTAGSPIDEFPIPASIDVLSLQHRGDPVHALDVSPPPDRRTWTTVVATPAARSLPNGGPVAAHALGAYRSTAAAVDRSDDVSLQRWRAGVAPALTSRTGSVPVVHEFRSERRWHNRDS</sequence>
<dbReference type="OrthoDB" id="5095936at2"/>
<dbReference type="EMBL" id="AVPL01000001">
    <property type="protein sequence ID" value="KGN43124.1"/>
    <property type="molecule type" value="Genomic_DNA"/>
</dbReference>
<organism evidence="2 3">
    <name type="scientific">Knoellia aerolata DSM 18566</name>
    <dbReference type="NCBI Taxonomy" id="1385519"/>
    <lineage>
        <taxon>Bacteria</taxon>
        <taxon>Bacillati</taxon>
        <taxon>Actinomycetota</taxon>
        <taxon>Actinomycetes</taxon>
        <taxon>Micrococcales</taxon>
        <taxon>Intrasporangiaceae</taxon>
        <taxon>Knoellia</taxon>
    </lineage>
</organism>
<dbReference type="RefSeq" id="WP_035931529.1">
    <property type="nucleotide sequence ID" value="NZ_AVPL01000001.1"/>
</dbReference>
<evidence type="ECO:0000259" key="1">
    <source>
        <dbReference type="Pfam" id="PF07819"/>
    </source>
</evidence>
<dbReference type="GO" id="GO:0016788">
    <property type="term" value="F:hydrolase activity, acting on ester bonds"/>
    <property type="evidence" value="ECO:0007669"/>
    <property type="project" value="InterPro"/>
</dbReference>
<proteinExistence type="predicted"/>
<name>A0A0A0K283_9MICO</name>